<dbReference type="InterPro" id="IPR017853">
    <property type="entry name" value="GH"/>
</dbReference>
<dbReference type="EMBL" id="JACEIK010001750">
    <property type="protein sequence ID" value="MCD7471957.1"/>
    <property type="molecule type" value="Genomic_DNA"/>
</dbReference>
<reference evidence="2 3" key="1">
    <citation type="journal article" date="2021" name="BMC Genomics">
        <title>Datura genome reveals duplications of psychoactive alkaloid biosynthetic genes and high mutation rate following tissue culture.</title>
        <authorList>
            <person name="Rajewski A."/>
            <person name="Carter-House D."/>
            <person name="Stajich J."/>
            <person name="Litt A."/>
        </authorList>
    </citation>
    <scope>NUCLEOTIDE SEQUENCE [LARGE SCALE GENOMIC DNA]</scope>
    <source>
        <strain evidence="2">AR-01</strain>
    </source>
</reference>
<proteinExistence type="inferred from homology"/>
<accession>A0ABS8TKA0</accession>
<gene>
    <name evidence="2" type="primary">BGAL8_1</name>
    <name evidence="2" type="ORF">HAX54_012773</name>
</gene>
<name>A0ABS8TKA0_DATST</name>
<evidence type="ECO:0000313" key="3">
    <source>
        <dbReference type="Proteomes" id="UP000823775"/>
    </source>
</evidence>
<evidence type="ECO:0000313" key="2">
    <source>
        <dbReference type="EMBL" id="MCD7471957.1"/>
    </source>
</evidence>
<organism evidence="2 3">
    <name type="scientific">Datura stramonium</name>
    <name type="common">Jimsonweed</name>
    <name type="synonym">Common thornapple</name>
    <dbReference type="NCBI Taxonomy" id="4076"/>
    <lineage>
        <taxon>Eukaryota</taxon>
        <taxon>Viridiplantae</taxon>
        <taxon>Streptophyta</taxon>
        <taxon>Embryophyta</taxon>
        <taxon>Tracheophyta</taxon>
        <taxon>Spermatophyta</taxon>
        <taxon>Magnoliopsida</taxon>
        <taxon>eudicotyledons</taxon>
        <taxon>Gunneridae</taxon>
        <taxon>Pentapetalae</taxon>
        <taxon>asterids</taxon>
        <taxon>lamiids</taxon>
        <taxon>Solanales</taxon>
        <taxon>Solanaceae</taxon>
        <taxon>Solanoideae</taxon>
        <taxon>Datureae</taxon>
        <taxon>Datura</taxon>
    </lineage>
</organism>
<dbReference type="InterPro" id="IPR036457">
    <property type="entry name" value="PPM-type-like_dom_sf"/>
</dbReference>
<comment type="similarity">
    <text evidence="1">Belongs to the glycosyl hydrolase 35 family.</text>
</comment>
<dbReference type="Gene3D" id="3.60.40.10">
    <property type="entry name" value="PPM-type phosphatase domain"/>
    <property type="match status" value="1"/>
</dbReference>
<dbReference type="PANTHER" id="PTHR23421">
    <property type="entry name" value="BETA-GALACTOSIDASE RELATED"/>
    <property type="match status" value="1"/>
</dbReference>
<evidence type="ECO:0000256" key="1">
    <source>
        <dbReference type="ARBA" id="ARBA00009809"/>
    </source>
</evidence>
<dbReference type="InterPro" id="IPR001944">
    <property type="entry name" value="Glycoside_Hdrlase_35"/>
</dbReference>
<protein>
    <submittedName>
        <fullName evidence="2">Beta-galactosidase 8</fullName>
    </submittedName>
</protein>
<sequence length="145" mass="16497">MKNGRNDVMNTFACVSLWLHFIPGIEFRTDNEPFKIENEYGNGDIESRYGPRAKPYVNWAASMTTSLDTGVPWVMCQQPDAPAPIISRSIGDVCLKKSEFNREPLYAKFCLREPFGKPILSSDRAISVHHLQPHYQFIIFASNSL</sequence>
<dbReference type="Proteomes" id="UP000823775">
    <property type="component" value="Unassembled WGS sequence"/>
</dbReference>
<dbReference type="SUPFAM" id="SSF51445">
    <property type="entry name" value="(Trans)glycosidases"/>
    <property type="match status" value="1"/>
</dbReference>
<comment type="caution">
    <text evidence="2">The sequence shown here is derived from an EMBL/GenBank/DDBJ whole genome shotgun (WGS) entry which is preliminary data.</text>
</comment>
<keyword evidence="3" id="KW-1185">Reference proteome</keyword>